<feature type="domain" description="DNA-directed DNA polymerase X" evidence="23">
    <location>
        <begin position="20"/>
        <end position="361"/>
    </location>
</feature>
<evidence type="ECO:0000256" key="19">
    <source>
        <dbReference type="ARBA" id="ARBA00044678"/>
    </source>
</evidence>
<evidence type="ECO:0000256" key="11">
    <source>
        <dbReference type="ARBA" id="ARBA00022763"/>
    </source>
</evidence>
<dbReference type="InterPro" id="IPR002054">
    <property type="entry name" value="DNA-dir_DNA_pol_X"/>
</dbReference>
<dbReference type="Pfam" id="PF14791">
    <property type="entry name" value="DNA_pol_B_thumb"/>
    <property type="match status" value="1"/>
</dbReference>
<keyword evidence="13" id="KW-0239">DNA-directed DNA polymerase</keyword>
<dbReference type="Gene3D" id="3.30.460.10">
    <property type="entry name" value="Beta Polymerase, domain 2"/>
    <property type="match status" value="1"/>
</dbReference>
<evidence type="ECO:0000259" key="22">
    <source>
        <dbReference type="SMART" id="SM00278"/>
    </source>
</evidence>
<dbReference type="PANTHER" id="PTHR11276:SF28">
    <property type="entry name" value="DNA POLYMERASE LAMBDA"/>
    <property type="match status" value="1"/>
</dbReference>
<evidence type="ECO:0000256" key="20">
    <source>
        <dbReference type="ARBA" id="ARBA00045548"/>
    </source>
</evidence>
<evidence type="ECO:0000256" key="1">
    <source>
        <dbReference type="ARBA" id="ARBA00001946"/>
    </source>
</evidence>
<dbReference type="EMBL" id="KY523104">
    <property type="protein sequence ID" value="QKU35758.1"/>
    <property type="molecule type" value="Genomic_DNA"/>
</dbReference>
<dbReference type="RefSeq" id="YP_010782440.1">
    <property type="nucleotide sequence ID" value="NC_075039.1"/>
</dbReference>
<dbReference type="PRINTS" id="PR00869">
    <property type="entry name" value="DNAPOLX"/>
</dbReference>
<evidence type="ECO:0000256" key="5">
    <source>
        <dbReference type="ARBA" id="ARBA00020020"/>
    </source>
</evidence>
<protein>
    <recommendedName>
        <fullName evidence="5">DNA polymerase beta</fullName>
        <ecNumber evidence="3">2.7.7.7</ecNumber>
        <ecNumber evidence="4">4.2.99.18</ecNumber>
    </recommendedName>
    <alternativeName>
        <fullName evidence="16">5'-deoxyribose-phosphate lyase</fullName>
    </alternativeName>
    <alternativeName>
        <fullName evidence="17">AP lyase</fullName>
    </alternativeName>
</protein>
<keyword evidence="14" id="KW-0915">Sodium</keyword>
<evidence type="ECO:0000256" key="8">
    <source>
        <dbReference type="ARBA" id="ARBA00022679"/>
    </source>
</evidence>
<dbReference type="Gene3D" id="1.10.150.110">
    <property type="entry name" value="DNA polymerase beta, N-terminal domain-like"/>
    <property type="match status" value="1"/>
</dbReference>
<dbReference type="InterPro" id="IPR043519">
    <property type="entry name" value="NT_sf"/>
</dbReference>
<dbReference type="InterPro" id="IPR002008">
    <property type="entry name" value="DNA_pol_X_beta-like"/>
</dbReference>
<dbReference type="GO" id="GO:0003887">
    <property type="term" value="F:DNA-directed DNA polymerase activity"/>
    <property type="evidence" value="ECO:0007669"/>
    <property type="project" value="UniProtKB-KW"/>
</dbReference>
<keyword evidence="12" id="KW-0832">Ubl conjugation</keyword>
<organism evidence="24">
    <name type="scientific">Tupanvirus soda lake</name>
    <dbReference type="NCBI Taxonomy" id="2126985"/>
    <lineage>
        <taxon>Viruses</taxon>
        <taxon>Varidnaviria</taxon>
        <taxon>Bamfordvirae</taxon>
        <taxon>Nucleocytoviricota</taxon>
        <taxon>Megaviricetes</taxon>
        <taxon>Imitervirales</taxon>
        <taxon>Mimiviridae</taxon>
        <taxon>Megamimivirinae</taxon>
        <taxon>Tupanvirus</taxon>
        <taxon>Tupanvirus salinum</taxon>
    </lineage>
</organism>
<dbReference type="InterPro" id="IPR022312">
    <property type="entry name" value="DNA_pol_X"/>
</dbReference>
<dbReference type="PRINTS" id="PR00870">
    <property type="entry name" value="DNAPOLXBETA"/>
</dbReference>
<dbReference type="InterPro" id="IPR010996">
    <property type="entry name" value="HHH_MUS81"/>
</dbReference>
<dbReference type="Pfam" id="PF14716">
    <property type="entry name" value="HHH_8"/>
    <property type="match status" value="1"/>
</dbReference>
<accession>A0A6N1NWW1</accession>
<dbReference type="KEGG" id="vg:80519204"/>
<dbReference type="SMART" id="SM00278">
    <property type="entry name" value="HhH1"/>
    <property type="match status" value="2"/>
</dbReference>
<evidence type="ECO:0000256" key="3">
    <source>
        <dbReference type="ARBA" id="ARBA00012417"/>
    </source>
</evidence>
<evidence type="ECO:0000256" key="12">
    <source>
        <dbReference type="ARBA" id="ARBA00022843"/>
    </source>
</evidence>
<dbReference type="GO" id="GO:0003677">
    <property type="term" value="F:DNA binding"/>
    <property type="evidence" value="ECO:0007669"/>
    <property type="project" value="InterPro"/>
</dbReference>
<evidence type="ECO:0000256" key="14">
    <source>
        <dbReference type="ARBA" id="ARBA00023053"/>
    </source>
</evidence>
<evidence type="ECO:0000256" key="13">
    <source>
        <dbReference type="ARBA" id="ARBA00022932"/>
    </source>
</evidence>
<dbReference type="PANTHER" id="PTHR11276">
    <property type="entry name" value="DNA POLYMERASE TYPE-X FAMILY MEMBER"/>
    <property type="match status" value="1"/>
</dbReference>
<keyword evidence="15" id="KW-0234">DNA repair</keyword>
<dbReference type="InterPro" id="IPR028207">
    <property type="entry name" value="DNA_pol_B_palm_palm"/>
</dbReference>
<comment type="catalytic activity">
    <reaction evidence="18">
        <text>2'-deoxyribonucleotide-(2'-deoxyribose 5'-phosphate)-2'-deoxyribonucleotide-DNA = a 3'-end 2'-deoxyribonucleotide-(2,3-dehydro-2,3-deoxyribose 5'-phosphate)-DNA + a 5'-end 5'-phospho-2'-deoxyribonucleoside-DNA + H(+)</text>
        <dbReference type="Rhea" id="RHEA:66592"/>
        <dbReference type="Rhea" id="RHEA-COMP:13180"/>
        <dbReference type="Rhea" id="RHEA-COMP:16897"/>
        <dbReference type="Rhea" id="RHEA-COMP:17067"/>
        <dbReference type="ChEBI" id="CHEBI:15378"/>
        <dbReference type="ChEBI" id="CHEBI:136412"/>
        <dbReference type="ChEBI" id="CHEBI:157695"/>
        <dbReference type="ChEBI" id="CHEBI:167181"/>
        <dbReference type="EC" id="4.2.99.18"/>
    </reaction>
</comment>
<dbReference type="GO" id="GO:0006303">
    <property type="term" value="P:double-strand break repair via nonhomologous end joining"/>
    <property type="evidence" value="ECO:0007669"/>
    <property type="project" value="TreeGrafter"/>
</dbReference>
<dbReference type="SMART" id="SM00483">
    <property type="entry name" value="POLXc"/>
    <property type="match status" value="1"/>
</dbReference>
<evidence type="ECO:0000256" key="4">
    <source>
        <dbReference type="ARBA" id="ARBA00012720"/>
    </source>
</evidence>
<keyword evidence="9" id="KW-0548">Nucleotidyltransferase</keyword>
<evidence type="ECO:0000256" key="15">
    <source>
        <dbReference type="ARBA" id="ARBA00023204"/>
    </source>
</evidence>
<dbReference type="Pfam" id="PF14792">
    <property type="entry name" value="DNA_pol_B_palm"/>
    <property type="match status" value="1"/>
</dbReference>
<reference evidence="24" key="2">
    <citation type="journal article" date="2018" name="Nat. Commun.">
        <title>Tailed giant Tupanvirus possesses the most complete translational apparatus of the known virosphere.</title>
        <authorList>
            <person name="Abrahao J."/>
            <person name="Silva L."/>
            <person name="Silva L.S."/>
            <person name="Khalil J.Y.B."/>
            <person name="Rodrigues R."/>
            <person name="Arantes T."/>
            <person name="Assis F."/>
            <person name="Boratto P."/>
            <person name="Andrade M."/>
            <person name="Kroon E.G."/>
            <person name="Ribeiro B."/>
            <person name="Bergier I."/>
            <person name="Seligmann H."/>
            <person name="Ghigo E."/>
            <person name="Colson P."/>
            <person name="Levasseur A."/>
            <person name="Kroemer G."/>
            <person name="Raoult D."/>
            <person name="La Scola B."/>
        </authorList>
    </citation>
    <scope>NUCLEOTIDE SEQUENCE [LARGE SCALE GENOMIC DNA]</scope>
    <source>
        <strain evidence="24">Soda lake</strain>
    </source>
</reference>
<keyword evidence="11" id="KW-0227">DNA damage</keyword>
<evidence type="ECO:0000256" key="17">
    <source>
        <dbReference type="ARBA" id="ARBA00035726"/>
    </source>
</evidence>
<evidence type="ECO:0000256" key="9">
    <source>
        <dbReference type="ARBA" id="ARBA00022695"/>
    </source>
</evidence>
<name>A0A6N1NWW1_9VIRU</name>
<evidence type="ECO:0000256" key="7">
    <source>
        <dbReference type="ARBA" id="ARBA00022634"/>
    </source>
</evidence>
<evidence type="ECO:0000256" key="10">
    <source>
        <dbReference type="ARBA" id="ARBA00022705"/>
    </source>
</evidence>
<comment type="function">
    <text evidence="20">Repair polymerase that plays a key role in base-excision repair. During this process, the damaged base is excised by specific DNA glycosylases, the DNA backbone is nicked at the abasic site by an apurinic/apyrimidic (AP) endonuclease, and POLB removes 5'-deoxyribose-phosphate from the preincised AP site acting as a 5'-deoxyribose-phosphate lyase (5'-dRP lyase); through its DNA polymerase activity, it adds one nucleotide to the 3' end of the arising single-nucleotide gap. Conducts 'gap-filling' DNA synthesis in a stepwise distributive fashion rather than in a processive fashion as for other DNA polymerases. It is also able to cleave sugar-phosphate bonds 3' to an intact AP site, acting as an AP lyase.</text>
</comment>
<evidence type="ECO:0000313" key="24">
    <source>
        <dbReference type="EMBL" id="QKU35758.1"/>
    </source>
</evidence>
<evidence type="ECO:0000256" key="2">
    <source>
        <dbReference type="ARBA" id="ARBA00004496"/>
    </source>
</evidence>
<keyword evidence="10" id="KW-0235">DNA replication</keyword>
<comment type="cofactor">
    <cofactor evidence="1">
        <name>Mg(2+)</name>
        <dbReference type="ChEBI" id="CHEBI:18420"/>
    </cofactor>
</comment>
<proteinExistence type="predicted"/>
<evidence type="ECO:0000256" key="16">
    <source>
        <dbReference type="ARBA" id="ARBA00035717"/>
    </source>
</evidence>
<dbReference type="InterPro" id="IPR037160">
    <property type="entry name" value="DNA_Pol_thumb_sf"/>
</dbReference>
<dbReference type="GO" id="GO:0140078">
    <property type="term" value="F:class I DNA-(apurinic or apyrimidinic site) endonuclease activity"/>
    <property type="evidence" value="ECO:0007669"/>
    <property type="project" value="UniProtKB-EC"/>
</dbReference>
<feature type="domain" description="Helix-hairpin-helix DNA-binding motif class 1" evidence="22">
    <location>
        <begin position="105"/>
        <end position="124"/>
    </location>
</feature>
<dbReference type="SUPFAM" id="SSF81301">
    <property type="entry name" value="Nucleotidyltransferase"/>
    <property type="match status" value="1"/>
</dbReference>
<keyword evidence="6" id="KW-0488">Methylation</keyword>
<evidence type="ECO:0000256" key="21">
    <source>
        <dbReference type="ARBA" id="ARBA00049244"/>
    </source>
</evidence>
<dbReference type="CDD" id="cd00141">
    <property type="entry name" value="NT_POLXc"/>
    <property type="match status" value="1"/>
</dbReference>
<evidence type="ECO:0000256" key="6">
    <source>
        <dbReference type="ARBA" id="ARBA00022481"/>
    </source>
</evidence>
<dbReference type="Gene3D" id="3.30.210.10">
    <property type="entry name" value="DNA polymerase, thumb domain"/>
    <property type="match status" value="1"/>
</dbReference>
<reference evidence="24" key="1">
    <citation type="submission" date="2017-01" db="EMBL/GenBank/DDBJ databases">
        <authorList>
            <person name="Assis F.L."/>
            <person name="Abrahao J.S."/>
            <person name="Silva L."/>
            <person name="Khalil J.B."/>
            <person name="Rodrigues R."/>
            <person name="Silva L.S."/>
            <person name="Arantes T."/>
            <person name="Boratto P."/>
            <person name="Andrade M."/>
            <person name="Kroon E.G."/>
            <person name="Ribeiro B."/>
            <person name="Bergier I."/>
            <person name="Seligmann H."/>
            <person name="Ghigo E."/>
            <person name="Colson P."/>
            <person name="Levasseur A."/>
            <person name="Raoult D."/>
            <person name="Scola B.L."/>
        </authorList>
    </citation>
    <scope>NUCLEOTIDE SEQUENCE</scope>
    <source>
        <strain evidence="24">Soda lake</strain>
    </source>
</reference>
<dbReference type="InterPro" id="IPR003583">
    <property type="entry name" value="Hlx-hairpin-Hlx_DNA-bd_motif"/>
</dbReference>
<dbReference type="EC" id="2.7.7.7" evidence="3"/>
<dbReference type="InterPro" id="IPR029398">
    <property type="entry name" value="PolB_thumb"/>
</dbReference>
<dbReference type="SUPFAM" id="SSF47802">
    <property type="entry name" value="DNA polymerase beta, N-terminal domain-like"/>
    <property type="match status" value="1"/>
</dbReference>
<comment type="catalytic activity">
    <reaction evidence="21">
        <text>DNA(n) + a 2'-deoxyribonucleoside 5'-triphosphate = DNA(n+1) + diphosphate</text>
        <dbReference type="Rhea" id="RHEA:22508"/>
        <dbReference type="Rhea" id="RHEA-COMP:17339"/>
        <dbReference type="Rhea" id="RHEA-COMP:17340"/>
        <dbReference type="ChEBI" id="CHEBI:33019"/>
        <dbReference type="ChEBI" id="CHEBI:61560"/>
        <dbReference type="ChEBI" id="CHEBI:173112"/>
        <dbReference type="EC" id="2.7.7.7"/>
    </reaction>
</comment>
<evidence type="ECO:0000259" key="23">
    <source>
        <dbReference type="SMART" id="SM00483"/>
    </source>
</evidence>
<dbReference type="Gene3D" id="1.10.150.20">
    <property type="entry name" value="5' to 3' exonuclease, C-terminal subdomain"/>
    <property type="match status" value="1"/>
</dbReference>
<comment type="catalytic activity">
    <reaction evidence="19">
        <text>a 5'-end 2'-deoxyribose-2'-deoxyribonucleotide-DNA = (2E,4S)-4-hydroxypenten-2-al-5-phosphate + a 5'-end 5'-phospho-2'-deoxyribonucleoside-DNA + H(+)</text>
        <dbReference type="Rhea" id="RHEA:76255"/>
        <dbReference type="Rhea" id="RHEA-COMP:13180"/>
        <dbReference type="Rhea" id="RHEA-COMP:18657"/>
        <dbReference type="ChEBI" id="CHEBI:15378"/>
        <dbReference type="ChEBI" id="CHEBI:136412"/>
        <dbReference type="ChEBI" id="CHEBI:195194"/>
        <dbReference type="ChEBI" id="CHEBI:195195"/>
    </reaction>
</comment>
<sequence length="367" mass="42403">MNALIVDQFNQLIKKIKAEYLNAQLVKNIKEMEIQEYRLKQMKRILGIILSLGFEIKSETDLKGIPGIGKGTLDRIKEILETGKLLELNEKIGDDKKQSQIGNIQELLKVIGVGDRLARKLVIELGVTTVDQLRDAVSSGKVRVSRQVIMGLKYHNVLQRNIPRSEIQQIEKYLIKKAAKIDPKLRVMICGSYRRGRLVSGDIDAMLYHPNVKFVRQIFKLDDYGLEPYLDLLVESLKQDEFLLDDLSMNKMKYMGFCKAWNIFSVKKSNIQVSVKNNWVRRIDIRFMPYNSLPAAMLYFTGPAQLNEEMRKLAKKRNMLLNEYGLFIVDSQGNRTLVPTYSERDIFLELGMDYLTPEERESYNVGK</sequence>
<comment type="subcellular location">
    <subcellularLocation>
        <location evidence="2">Cytoplasm</location>
    </subcellularLocation>
</comment>
<keyword evidence="7" id="KW-0237">DNA synthesis</keyword>
<keyword evidence="8" id="KW-0808">Transferase</keyword>
<dbReference type="InterPro" id="IPR027421">
    <property type="entry name" value="DNA_pol_lamdba_lyase_dom_sf"/>
</dbReference>
<evidence type="ECO:0000256" key="18">
    <source>
        <dbReference type="ARBA" id="ARBA00044632"/>
    </source>
</evidence>
<feature type="domain" description="Helix-hairpin-helix DNA-binding motif class 1" evidence="22">
    <location>
        <begin position="60"/>
        <end position="79"/>
    </location>
</feature>
<dbReference type="EC" id="4.2.99.18" evidence="4"/>
<dbReference type="GeneID" id="80519204"/>